<dbReference type="Proteomes" id="UP001168528">
    <property type="component" value="Unassembled WGS sequence"/>
</dbReference>
<reference evidence="1" key="1">
    <citation type="submission" date="2023-07" db="EMBL/GenBank/DDBJ databases">
        <title>The genome sequence of Rhodocytophaga aerolata KACC 12507.</title>
        <authorList>
            <person name="Zhang X."/>
        </authorList>
    </citation>
    <scope>NUCLEOTIDE SEQUENCE</scope>
    <source>
        <strain evidence="1">KACC 12507</strain>
    </source>
</reference>
<evidence type="ECO:0000313" key="1">
    <source>
        <dbReference type="EMBL" id="MDO1450126.1"/>
    </source>
</evidence>
<evidence type="ECO:0000313" key="2">
    <source>
        <dbReference type="Proteomes" id="UP001168528"/>
    </source>
</evidence>
<organism evidence="1 2">
    <name type="scientific">Rhodocytophaga aerolata</name>
    <dbReference type="NCBI Taxonomy" id="455078"/>
    <lineage>
        <taxon>Bacteria</taxon>
        <taxon>Pseudomonadati</taxon>
        <taxon>Bacteroidota</taxon>
        <taxon>Cytophagia</taxon>
        <taxon>Cytophagales</taxon>
        <taxon>Rhodocytophagaceae</taxon>
        <taxon>Rhodocytophaga</taxon>
    </lineage>
</organism>
<accession>A0ABT8RDE9</accession>
<dbReference type="EMBL" id="JAUKPO010000025">
    <property type="protein sequence ID" value="MDO1450126.1"/>
    <property type="molecule type" value="Genomic_DNA"/>
</dbReference>
<protein>
    <submittedName>
        <fullName evidence="1">Uncharacterized protein</fullName>
    </submittedName>
</protein>
<dbReference type="RefSeq" id="WP_302040929.1">
    <property type="nucleotide sequence ID" value="NZ_JAUKPO010000025.1"/>
</dbReference>
<name>A0ABT8RDE9_9BACT</name>
<proteinExistence type="predicted"/>
<sequence length="71" mass="8252">MKKTVSFKNIGKKIQDYHWIYVNISPQVAKSSLESSYGKDAEEIFKGLEVYHQYGMDVYMRPGEDKESNSQ</sequence>
<comment type="caution">
    <text evidence="1">The sequence shown here is derived from an EMBL/GenBank/DDBJ whole genome shotgun (WGS) entry which is preliminary data.</text>
</comment>
<keyword evidence="2" id="KW-1185">Reference proteome</keyword>
<gene>
    <name evidence="1" type="ORF">Q0590_27845</name>
</gene>